<evidence type="ECO:0000256" key="3">
    <source>
        <dbReference type="ARBA" id="ARBA00013164"/>
    </source>
</evidence>
<dbReference type="InterPro" id="IPR001412">
    <property type="entry name" value="aa-tRNA-synth_I_CS"/>
</dbReference>
<dbReference type="CDD" id="cd00812">
    <property type="entry name" value="LeuRS_core"/>
    <property type="match status" value="1"/>
</dbReference>
<dbReference type="FunFam" id="1.10.730.10:FF:000002">
    <property type="entry name" value="Leucine--tRNA ligase"/>
    <property type="match status" value="1"/>
</dbReference>
<keyword evidence="6" id="KW-0067">ATP-binding</keyword>
<evidence type="ECO:0000256" key="7">
    <source>
        <dbReference type="ARBA" id="ARBA00022917"/>
    </source>
</evidence>
<feature type="domain" description="Methionyl/Valyl/Leucyl/Isoleucyl-tRNA synthetase anticodon-binding" evidence="12">
    <location>
        <begin position="668"/>
        <end position="787"/>
    </location>
</feature>
<dbReference type="GO" id="GO:0004823">
    <property type="term" value="F:leucine-tRNA ligase activity"/>
    <property type="evidence" value="ECO:0007669"/>
    <property type="project" value="UniProtKB-EC"/>
</dbReference>
<dbReference type="InterPro" id="IPR009008">
    <property type="entry name" value="Val/Leu/Ile-tRNA-synth_edit"/>
</dbReference>
<feature type="domain" description="Aminoacyl-tRNA synthetase class Ia" evidence="11">
    <location>
        <begin position="22"/>
        <end position="219"/>
    </location>
</feature>
<dbReference type="Pfam" id="PF00133">
    <property type="entry name" value="tRNA-synt_1"/>
    <property type="match status" value="2"/>
</dbReference>
<dbReference type="PANTHER" id="PTHR43740">
    <property type="entry name" value="LEUCYL-TRNA SYNTHETASE"/>
    <property type="match status" value="1"/>
</dbReference>
<dbReference type="EMBL" id="CAFBPE010000032">
    <property type="protein sequence ID" value="CAB5004590.1"/>
    <property type="molecule type" value="Genomic_DNA"/>
</dbReference>
<dbReference type="FunFam" id="3.40.50.620:FF:000100">
    <property type="entry name" value="probable leucine--tRNA ligase, mitochondrial"/>
    <property type="match status" value="1"/>
</dbReference>
<dbReference type="GO" id="GO:0005829">
    <property type="term" value="C:cytosol"/>
    <property type="evidence" value="ECO:0007669"/>
    <property type="project" value="TreeGrafter"/>
</dbReference>
<evidence type="ECO:0000256" key="10">
    <source>
        <dbReference type="ARBA" id="ARBA00047469"/>
    </source>
</evidence>
<evidence type="ECO:0000259" key="12">
    <source>
        <dbReference type="Pfam" id="PF08264"/>
    </source>
</evidence>
<dbReference type="GO" id="GO:0005524">
    <property type="term" value="F:ATP binding"/>
    <property type="evidence" value="ECO:0007669"/>
    <property type="project" value="UniProtKB-KW"/>
</dbReference>
<dbReference type="EC" id="6.1.1.4" evidence="3"/>
<keyword evidence="4" id="KW-0436">Ligase</keyword>
<dbReference type="HAMAP" id="MF_00049_B">
    <property type="entry name" value="Leu_tRNA_synth_B"/>
    <property type="match status" value="1"/>
</dbReference>
<evidence type="ECO:0000256" key="1">
    <source>
        <dbReference type="ARBA" id="ARBA00004305"/>
    </source>
</evidence>
<dbReference type="Gene3D" id="1.10.730.10">
    <property type="entry name" value="Isoleucyl-tRNA Synthetase, Domain 1"/>
    <property type="match status" value="1"/>
</dbReference>
<dbReference type="PRINTS" id="PR00985">
    <property type="entry name" value="TRNASYNTHLEU"/>
</dbReference>
<evidence type="ECO:0000313" key="15">
    <source>
        <dbReference type="EMBL" id="CAB5058434.1"/>
    </source>
</evidence>
<dbReference type="CDD" id="cd07958">
    <property type="entry name" value="Anticodon_Ia_Leu_BEm"/>
    <property type="match status" value="1"/>
</dbReference>
<proteinExistence type="inferred from homology"/>
<gene>
    <name evidence="14" type="ORF">UFOPK4065_00557</name>
    <name evidence="15" type="ORF">UFOPK4319_00764</name>
</gene>
<organism evidence="14">
    <name type="scientific">freshwater metagenome</name>
    <dbReference type="NCBI Taxonomy" id="449393"/>
    <lineage>
        <taxon>unclassified sequences</taxon>
        <taxon>metagenomes</taxon>
        <taxon>ecological metagenomes</taxon>
    </lineage>
</organism>
<evidence type="ECO:0000313" key="14">
    <source>
        <dbReference type="EMBL" id="CAB5004590.1"/>
    </source>
</evidence>
<dbReference type="GO" id="GO:0006429">
    <property type="term" value="P:leucyl-tRNA aminoacylation"/>
    <property type="evidence" value="ECO:0007669"/>
    <property type="project" value="InterPro"/>
</dbReference>
<protein>
    <recommendedName>
        <fullName evidence="3">leucine--tRNA ligase</fullName>
        <ecNumber evidence="3">6.1.1.4</ecNumber>
    </recommendedName>
    <alternativeName>
        <fullName evidence="9">Leucyl-tRNA synthetase</fullName>
    </alternativeName>
</protein>
<dbReference type="Gene3D" id="3.10.20.590">
    <property type="match status" value="1"/>
</dbReference>
<reference evidence="14" key="1">
    <citation type="submission" date="2020-05" db="EMBL/GenBank/DDBJ databases">
        <authorList>
            <person name="Chiriac C."/>
            <person name="Salcher M."/>
            <person name="Ghai R."/>
            <person name="Kavagutti S V."/>
        </authorList>
    </citation>
    <scope>NUCLEOTIDE SEQUENCE</scope>
</reference>
<dbReference type="Pfam" id="PF08264">
    <property type="entry name" value="Anticodon_1"/>
    <property type="match status" value="1"/>
</dbReference>
<sequence>MNIDSTNEAHAAYDFAYVQEKWLPVWDQIQPFKSGRPDDMRPKKYVLDMFPYPSGDLHMGHAEAYALGDVIARYWIQKGFNVMHPIGWDAFGLPAENAAIKRNEDPKIWTYENIAVQKASMRRYACSFDWDRVFNTCDPEYYKWNQWLFLQLHERGLAYRKDSAVNWCPSCQTVLANEQVVAGLCERCDTAVTKKKLNQWYFKITDYADRLLDDMAQLEGKWPEKVLMMQRNWIGRSTGANVSFVIENRAEPITVYTTRPDTLFGATFMVLAADSELAAELANGSGVEAEFAQYCEKIKADSDIDRLATDRPKSGIFLNRFAINPVNGAKLPVWASDYVLADYGTGAIMAVPAHDQRDLDFARAMNLPVTVVVETGEEDPNVSGIATIGDGVLVNSGALNGMNKADAIAAINSQLEKDGLGKAARNYRLRDWLVSRQRYWGTPIPIIHCPSCGEVAVPADQLPLTLPSAEGLDLKPKGTSPLGAATDWVNVKCPKCGADAKRDTDTMDTFVDSSWYYLRYPSSTNHDEPFSKKDLQTWLPVDQYVGGVTHAILHLLYSRFFTKVLNDMGMLDFNEPFTRLLNQGMVVMDGSAMSKSRGNLVRLSDELEHHGVDAIRLSMVFAGPPEDDVDWSDVSPSGSVKFLSRAWRLSGDVTSAPGVDFSTGDISLRRATHKALHDADFAVESFRFNVAVARVMELVNATRKAIDSGAGPADPAVREAVEAIAIMLSLVAPFTAEEMWERLGHQPSVALAGWPVVDPALLVADVVTAVVQINGKIKDRLDVAPTISDAELEASAMALPAIVEALNGATIAKIITRAPKIVNIVINS</sequence>
<keyword evidence="8" id="KW-0030">Aminoacyl-tRNA synthetase</keyword>
<comment type="catalytic activity">
    <reaction evidence="10">
        <text>tRNA(Leu) + L-leucine + ATP = L-leucyl-tRNA(Leu) + AMP + diphosphate</text>
        <dbReference type="Rhea" id="RHEA:11688"/>
        <dbReference type="Rhea" id="RHEA-COMP:9613"/>
        <dbReference type="Rhea" id="RHEA-COMP:9622"/>
        <dbReference type="ChEBI" id="CHEBI:30616"/>
        <dbReference type="ChEBI" id="CHEBI:33019"/>
        <dbReference type="ChEBI" id="CHEBI:57427"/>
        <dbReference type="ChEBI" id="CHEBI:78442"/>
        <dbReference type="ChEBI" id="CHEBI:78494"/>
        <dbReference type="ChEBI" id="CHEBI:456215"/>
        <dbReference type="EC" id="6.1.1.4"/>
    </reaction>
</comment>
<dbReference type="Pfam" id="PF13603">
    <property type="entry name" value="tRNA-synt_1_2"/>
    <property type="match status" value="1"/>
</dbReference>
<dbReference type="PROSITE" id="PS00178">
    <property type="entry name" value="AA_TRNA_LIGASE_I"/>
    <property type="match status" value="1"/>
</dbReference>
<dbReference type="GO" id="GO:0005759">
    <property type="term" value="C:mitochondrial matrix"/>
    <property type="evidence" value="ECO:0007669"/>
    <property type="project" value="UniProtKB-SubCell"/>
</dbReference>
<dbReference type="InterPro" id="IPR002300">
    <property type="entry name" value="aa-tRNA-synth_Ia"/>
</dbReference>
<dbReference type="FunFam" id="3.40.50.620:FF:000003">
    <property type="entry name" value="Leucine--tRNA ligase"/>
    <property type="match status" value="1"/>
</dbReference>
<feature type="domain" description="Leucyl-tRNA synthetase editing" evidence="13">
    <location>
        <begin position="231"/>
        <end position="415"/>
    </location>
</feature>
<dbReference type="InterPro" id="IPR013155">
    <property type="entry name" value="M/V/L/I-tRNA-synth_anticd-bd"/>
</dbReference>
<feature type="domain" description="Aminoacyl-tRNA synthetase class Ia" evidence="11">
    <location>
        <begin position="429"/>
        <end position="631"/>
    </location>
</feature>
<comment type="subcellular location">
    <subcellularLocation>
        <location evidence="1">Mitochondrion matrix</location>
    </subcellularLocation>
</comment>
<comment type="similarity">
    <text evidence="2">Belongs to the class-I aminoacyl-tRNA synthetase family.</text>
</comment>
<evidence type="ECO:0000256" key="8">
    <source>
        <dbReference type="ARBA" id="ARBA00023146"/>
    </source>
</evidence>
<evidence type="ECO:0000259" key="13">
    <source>
        <dbReference type="Pfam" id="PF13603"/>
    </source>
</evidence>
<dbReference type="NCBIfam" id="TIGR00396">
    <property type="entry name" value="leuS_bact"/>
    <property type="match status" value="1"/>
</dbReference>
<dbReference type="InterPro" id="IPR014729">
    <property type="entry name" value="Rossmann-like_a/b/a_fold"/>
</dbReference>
<dbReference type="SUPFAM" id="SSF50677">
    <property type="entry name" value="ValRS/IleRS/LeuRS editing domain"/>
    <property type="match status" value="1"/>
</dbReference>
<evidence type="ECO:0000256" key="4">
    <source>
        <dbReference type="ARBA" id="ARBA00022598"/>
    </source>
</evidence>
<dbReference type="InterPro" id="IPR009080">
    <property type="entry name" value="tRNAsynth_Ia_anticodon-bd"/>
</dbReference>
<dbReference type="Gene3D" id="3.40.50.620">
    <property type="entry name" value="HUPs"/>
    <property type="match status" value="2"/>
</dbReference>
<dbReference type="SUPFAM" id="SSF47323">
    <property type="entry name" value="Anticodon-binding domain of a subclass of class I aminoacyl-tRNA synthetases"/>
    <property type="match status" value="1"/>
</dbReference>
<dbReference type="SUPFAM" id="SSF52374">
    <property type="entry name" value="Nucleotidylyl transferase"/>
    <property type="match status" value="1"/>
</dbReference>
<name>A0A6J7PG59_9ZZZZ</name>
<evidence type="ECO:0000256" key="2">
    <source>
        <dbReference type="ARBA" id="ARBA00005594"/>
    </source>
</evidence>
<dbReference type="AlphaFoldDB" id="A0A6J7PG59"/>
<keyword evidence="7" id="KW-0648">Protein biosynthesis</keyword>
<dbReference type="InterPro" id="IPR002302">
    <property type="entry name" value="Leu-tRNA-ligase"/>
</dbReference>
<evidence type="ECO:0000256" key="6">
    <source>
        <dbReference type="ARBA" id="ARBA00022840"/>
    </source>
</evidence>
<keyword evidence="5" id="KW-0547">Nucleotide-binding</keyword>
<evidence type="ECO:0000256" key="5">
    <source>
        <dbReference type="ARBA" id="ARBA00022741"/>
    </source>
</evidence>
<dbReference type="PANTHER" id="PTHR43740:SF2">
    <property type="entry name" value="LEUCINE--TRNA LIGASE, MITOCHONDRIAL"/>
    <property type="match status" value="1"/>
</dbReference>
<dbReference type="InterPro" id="IPR025709">
    <property type="entry name" value="Leu_tRNA-synth_edit"/>
</dbReference>
<evidence type="ECO:0000256" key="9">
    <source>
        <dbReference type="ARBA" id="ARBA00030520"/>
    </source>
</evidence>
<accession>A0A6J7PG59</accession>
<dbReference type="GO" id="GO:0002161">
    <property type="term" value="F:aminoacyl-tRNA deacylase activity"/>
    <property type="evidence" value="ECO:0007669"/>
    <property type="project" value="InterPro"/>
</dbReference>
<evidence type="ECO:0000259" key="11">
    <source>
        <dbReference type="Pfam" id="PF00133"/>
    </source>
</evidence>
<dbReference type="EMBL" id="CAFBQN010000053">
    <property type="protein sequence ID" value="CAB5058434.1"/>
    <property type="molecule type" value="Genomic_DNA"/>
</dbReference>